<dbReference type="PANTHER" id="PTHR43191">
    <property type="entry name" value="RRNA METHYLTRANSFERASE 3"/>
    <property type="match status" value="1"/>
</dbReference>
<dbReference type="InterPro" id="IPR029064">
    <property type="entry name" value="Ribosomal_eL30-like_sf"/>
</dbReference>
<feature type="domain" description="RNA 2-O ribose methyltransferase substrate binding" evidence="3">
    <location>
        <begin position="1"/>
        <end position="71"/>
    </location>
</feature>
<dbReference type="SUPFAM" id="SSF55315">
    <property type="entry name" value="L30e-like"/>
    <property type="match status" value="1"/>
</dbReference>
<dbReference type="InterPro" id="IPR051259">
    <property type="entry name" value="rRNA_Methyltransferase"/>
</dbReference>
<dbReference type="GO" id="GO:0003723">
    <property type="term" value="F:RNA binding"/>
    <property type="evidence" value="ECO:0007669"/>
    <property type="project" value="InterPro"/>
</dbReference>
<dbReference type="Pfam" id="PF08032">
    <property type="entry name" value="SpoU_sub_bind"/>
    <property type="match status" value="1"/>
</dbReference>
<dbReference type="Gene3D" id="3.40.1280.10">
    <property type="match status" value="1"/>
</dbReference>
<keyword evidence="1" id="KW-0489">Methyltransferase</keyword>
<dbReference type="SUPFAM" id="SSF75217">
    <property type="entry name" value="alpha/beta knot"/>
    <property type="match status" value="1"/>
</dbReference>
<dbReference type="InterPro" id="IPR001537">
    <property type="entry name" value="SpoU_MeTrfase"/>
</dbReference>
<reference evidence="4" key="1">
    <citation type="submission" date="2018-05" db="EMBL/GenBank/DDBJ databases">
        <authorList>
            <person name="Lanie J.A."/>
            <person name="Ng W.-L."/>
            <person name="Kazmierczak K.M."/>
            <person name="Andrzejewski T.M."/>
            <person name="Davidsen T.M."/>
            <person name="Wayne K.J."/>
            <person name="Tettelin H."/>
            <person name="Glass J.I."/>
            <person name="Rusch D."/>
            <person name="Podicherti R."/>
            <person name="Tsui H.-C.T."/>
            <person name="Winkler M.E."/>
        </authorList>
    </citation>
    <scope>NUCLEOTIDE SEQUENCE</scope>
</reference>
<dbReference type="InterPro" id="IPR029026">
    <property type="entry name" value="tRNA_m1G_MTases_N"/>
</dbReference>
<evidence type="ECO:0000313" key="4">
    <source>
        <dbReference type="EMBL" id="SUZ78903.1"/>
    </source>
</evidence>
<organism evidence="4">
    <name type="scientific">marine metagenome</name>
    <dbReference type="NCBI Taxonomy" id="408172"/>
    <lineage>
        <taxon>unclassified sequences</taxon>
        <taxon>metagenomes</taxon>
        <taxon>ecological metagenomes</taxon>
    </lineage>
</organism>
<dbReference type="AlphaFoldDB" id="A0A381QMW5"/>
<dbReference type="GO" id="GO:0005737">
    <property type="term" value="C:cytoplasm"/>
    <property type="evidence" value="ECO:0007669"/>
    <property type="project" value="UniProtKB-ARBA"/>
</dbReference>
<dbReference type="GO" id="GO:0006396">
    <property type="term" value="P:RNA processing"/>
    <property type="evidence" value="ECO:0007669"/>
    <property type="project" value="InterPro"/>
</dbReference>
<keyword evidence="2" id="KW-0808">Transferase</keyword>
<dbReference type="PANTHER" id="PTHR43191:SF2">
    <property type="entry name" value="RRNA METHYLTRANSFERASE 3, MITOCHONDRIAL"/>
    <property type="match status" value="1"/>
</dbReference>
<protein>
    <recommendedName>
        <fullName evidence="3">RNA 2-O ribose methyltransferase substrate binding domain-containing protein</fullName>
    </recommendedName>
</protein>
<accession>A0A381QMW5</accession>
<dbReference type="Pfam" id="PF00588">
    <property type="entry name" value="SpoU_methylase"/>
    <property type="match status" value="1"/>
</dbReference>
<sequence>VIEGPRQLRTAIDLGAELKEVFFRPDQNQILDSLKSLEIDFYEVDPQVLDDIADSASPQGVLAVARARETAIESIAEMHRVVVIDSVQDPGNLGAIVRTAAAAGFDAVVTGPGTADLWSTRAIRASAGTLFALHMAKRVDLESSLDLLRVAGHSVLATDVRGETSVYQVEIEKRMTLVVGSEAHGLSETIIDRTDAMIRVPMGPLVESLNVAVATGIVMYRMQEEGQDE</sequence>
<feature type="non-terminal residue" evidence="4">
    <location>
        <position position="1"/>
    </location>
</feature>
<dbReference type="EMBL" id="UINC01001371">
    <property type="protein sequence ID" value="SUZ78903.1"/>
    <property type="molecule type" value="Genomic_DNA"/>
</dbReference>
<dbReference type="InterPro" id="IPR013123">
    <property type="entry name" value="SpoU_subst-bd"/>
</dbReference>
<proteinExistence type="predicted"/>
<name>A0A381QMW5_9ZZZZ</name>
<evidence type="ECO:0000256" key="1">
    <source>
        <dbReference type="ARBA" id="ARBA00022603"/>
    </source>
</evidence>
<dbReference type="InterPro" id="IPR029028">
    <property type="entry name" value="Alpha/beta_knot_MTases"/>
</dbReference>
<gene>
    <name evidence="4" type="ORF">METZ01_LOCUS31757</name>
</gene>
<dbReference type="Gene3D" id="3.30.1330.30">
    <property type="match status" value="1"/>
</dbReference>
<dbReference type="SMART" id="SM00967">
    <property type="entry name" value="SpoU_sub_bind"/>
    <property type="match status" value="1"/>
</dbReference>
<dbReference type="GO" id="GO:0032259">
    <property type="term" value="P:methylation"/>
    <property type="evidence" value="ECO:0007669"/>
    <property type="project" value="UniProtKB-KW"/>
</dbReference>
<evidence type="ECO:0000259" key="3">
    <source>
        <dbReference type="SMART" id="SM00967"/>
    </source>
</evidence>
<dbReference type="GO" id="GO:0008173">
    <property type="term" value="F:RNA methyltransferase activity"/>
    <property type="evidence" value="ECO:0007669"/>
    <property type="project" value="InterPro"/>
</dbReference>
<dbReference type="CDD" id="cd18095">
    <property type="entry name" value="SpoU-like_rRNA-MTase"/>
    <property type="match status" value="1"/>
</dbReference>
<evidence type="ECO:0000256" key="2">
    <source>
        <dbReference type="ARBA" id="ARBA00022679"/>
    </source>
</evidence>